<keyword evidence="5" id="KW-0645">Protease</keyword>
<comment type="caution">
    <text evidence="5">The sequence shown here is derived from an EMBL/GenBank/DDBJ whole genome shotgun (WGS) entry which is preliminary data.</text>
</comment>
<keyword evidence="5" id="KW-0121">Carboxypeptidase</keyword>
<sequence>MKDKIAVISLSKGILGESYCQFQKELAENRIQELGFSIYYPTHVLEGAEELAEHPEKRAEDLIECYKEKDVKWIFSVIGGEDGYKVIPYLYQQKEFFQNQKNNPKPFIGFSDSTTHHLFFYRLGIPTYYGMSILNDLAEEKENLLSYSKSQLVNVLQQQSLLKLSSSPYWYEERKDFSPQGIKQARVQHKECFGYEWLGKSSMQDFSGALWGGCIETLSRLIEKREEYPDLKDLLMIKEKEILLFLEPSEVKSKPTKMITMVKEILFEVQQQGVTICGILFGKPQDECFYEEYKKELQKEIYSLPILYNVNFGHAYPHSLLPYGAKATFHAKEKEIIIEQKIEE</sequence>
<dbReference type="OrthoDB" id="9807329at2"/>
<proteinExistence type="inferred from homology"/>
<dbReference type="InterPro" id="IPR040921">
    <property type="entry name" value="Peptidase_S66C"/>
</dbReference>
<evidence type="ECO:0000313" key="5">
    <source>
        <dbReference type="EMBL" id="EKU27240.1"/>
    </source>
</evidence>
<dbReference type="Pfam" id="PF02016">
    <property type="entry name" value="Peptidase_S66"/>
    <property type="match status" value="1"/>
</dbReference>
<dbReference type="SUPFAM" id="SSF52317">
    <property type="entry name" value="Class I glutamine amidotransferase-like"/>
    <property type="match status" value="1"/>
</dbReference>
<dbReference type="RefSeq" id="WP_009489731.1">
    <property type="nucleotide sequence ID" value="NZ_AMYT01000017.1"/>
</dbReference>
<evidence type="ECO:0000256" key="1">
    <source>
        <dbReference type="ARBA" id="ARBA00010233"/>
    </source>
</evidence>
<feature type="domain" description="LD-carboxypeptidase C-terminal" evidence="4">
    <location>
        <begin position="207"/>
        <end position="328"/>
    </location>
</feature>
<dbReference type="EC" id="3.4.17.13" evidence="5"/>
<dbReference type="Proteomes" id="UP000016057">
    <property type="component" value="Unassembled WGS sequence"/>
</dbReference>
<dbReference type="AlphaFoldDB" id="K8Z8M2"/>
<dbReference type="PANTHER" id="PTHR30237:SF4">
    <property type="entry name" value="LD-CARBOXYPEPTIDASE C-TERMINAL DOMAIN-CONTAINING PROTEIN"/>
    <property type="match status" value="1"/>
</dbReference>
<name>K8Z8M2_9ENTE</name>
<dbReference type="PANTHER" id="PTHR30237">
    <property type="entry name" value="MURAMOYLTETRAPEPTIDE CARBOXYPEPTIDASE"/>
    <property type="match status" value="1"/>
</dbReference>
<dbReference type="InterPro" id="IPR003507">
    <property type="entry name" value="S66_fam"/>
</dbReference>
<evidence type="ECO:0000256" key="2">
    <source>
        <dbReference type="ARBA" id="ARBA00022801"/>
    </source>
</evidence>
<dbReference type="Gene3D" id="3.50.30.60">
    <property type="entry name" value="LD-carboxypeptidase A C-terminal domain-like"/>
    <property type="match status" value="1"/>
</dbReference>
<reference evidence="5 6" key="1">
    <citation type="journal article" date="2013" name="Genome Announc.">
        <title>Draft Genome Sequence of Catellicoccus marimammalium, a Novel Species Commonly Found in Gull Feces.</title>
        <authorList>
            <person name="Weigand M.R."/>
            <person name="Ryu H."/>
            <person name="Bozcek L."/>
            <person name="Konstantinidis K.T."/>
            <person name="Santo Domingo J.W."/>
        </authorList>
    </citation>
    <scope>NUCLEOTIDE SEQUENCE [LARGE SCALE GENOMIC DNA]</scope>
    <source>
        <strain evidence="5 6">M35/04/3</strain>
    </source>
</reference>
<dbReference type="PATRIC" id="fig|1234409.3.peg.521"/>
<dbReference type="InterPro" id="IPR027461">
    <property type="entry name" value="Carboxypeptidase_A_C_sf"/>
</dbReference>
<dbReference type="SUPFAM" id="SSF141986">
    <property type="entry name" value="LD-carboxypeptidase A C-terminal domain-like"/>
    <property type="match status" value="1"/>
</dbReference>
<dbReference type="EMBL" id="AMYT01000017">
    <property type="protein sequence ID" value="EKU27240.1"/>
    <property type="molecule type" value="Genomic_DNA"/>
</dbReference>
<dbReference type="Pfam" id="PF17676">
    <property type="entry name" value="Peptidase_S66C"/>
    <property type="match status" value="1"/>
</dbReference>
<keyword evidence="6" id="KW-1185">Reference proteome</keyword>
<accession>K8Z8M2</accession>
<evidence type="ECO:0000259" key="4">
    <source>
        <dbReference type="Pfam" id="PF17676"/>
    </source>
</evidence>
<protein>
    <submittedName>
        <fullName evidence="5">Muramoyltetrapeptide carboxypeptidase</fullName>
        <ecNumber evidence="5">3.4.17.13</ecNumber>
    </submittedName>
</protein>
<dbReference type="eggNOG" id="COG1619">
    <property type="taxonomic scope" value="Bacteria"/>
</dbReference>
<gene>
    <name evidence="5" type="ORF">C683_0571</name>
</gene>
<comment type="similarity">
    <text evidence="1">Belongs to the peptidase S66 family.</text>
</comment>
<dbReference type="GO" id="GO:0106415">
    <property type="term" value="F:muramoyltetrapeptide carboxypeptidase activity"/>
    <property type="evidence" value="ECO:0007669"/>
    <property type="project" value="UniProtKB-EC"/>
</dbReference>
<dbReference type="STRING" id="1234409.C683_0571"/>
<feature type="domain" description="LD-carboxypeptidase N-terminal" evidence="3">
    <location>
        <begin position="5"/>
        <end position="130"/>
    </location>
</feature>
<evidence type="ECO:0000259" key="3">
    <source>
        <dbReference type="Pfam" id="PF02016"/>
    </source>
</evidence>
<dbReference type="Gene3D" id="3.40.50.10740">
    <property type="entry name" value="Class I glutamine amidotransferase-like"/>
    <property type="match status" value="1"/>
</dbReference>
<dbReference type="InterPro" id="IPR029062">
    <property type="entry name" value="Class_I_gatase-like"/>
</dbReference>
<dbReference type="InterPro" id="IPR027478">
    <property type="entry name" value="LdcA_N"/>
</dbReference>
<dbReference type="InterPro" id="IPR040449">
    <property type="entry name" value="Peptidase_S66_N"/>
</dbReference>
<organism evidence="5 6">
    <name type="scientific">Catellicoccus marimammalium M35/04/3</name>
    <dbReference type="NCBI Taxonomy" id="1234409"/>
    <lineage>
        <taxon>Bacteria</taxon>
        <taxon>Bacillati</taxon>
        <taxon>Bacillota</taxon>
        <taxon>Bacilli</taxon>
        <taxon>Lactobacillales</taxon>
        <taxon>Enterococcaceae</taxon>
        <taxon>Catellicoccus</taxon>
    </lineage>
</organism>
<keyword evidence="2 5" id="KW-0378">Hydrolase</keyword>
<evidence type="ECO:0000313" key="6">
    <source>
        <dbReference type="Proteomes" id="UP000016057"/>
    </source>
</evidence>